<name>A0ABP0N6X5_9DINO</name>
<keyword evidence="3" id="KW-1185">Reference proteome</keyword>
<organism evidence="2 3">
    <name type="scientific">Durusdinium trenchii</name>
    <dbReference type="NCBI Taxonomy" id="1381693"/>
    <lineage>
        <taxon>Eukaryota</taxon>
        <taxon>Sar</taxon>
        <taxon>Alveolata</taxon>
        <taxon>Dinophyceae</taxon>
        <taxon>Suessiales</taxon>
        <taxon>Symbiodiniaceae</taxon>
        <taxon>Durusdinium</taxon>
    </lineage>
</organism>
<proteinExistence type="predicted"/>
<protein>
    <submittedName>
        <fullName evidence="2">4-hydroxybutyryl-CoA dehydratase/vinylacetyl-CoA-Delta-isomerase</fullName>
    </submittedName>
</protein>
<sequence>MAQKCGGRILTDEEVHENVMKALALEEKKDLRRLGKEYEERRVDVVDNVCGEDGKPLPEMDAVVLKNKTSATNSLSQTEWASMEAAMPAEERQTHRNLQVYFMERAKAAGVKEQKEEDEDDDDPEMLALIGDGTDAPEGGEGDSDAEEDPRDAARKKQ</sequence>
<accession>A0ABP0N6X5</accession>
<feature type="region of interest" description="Disordered" evidence="1">
    <location>
        <begin position="108"/>
        <end position="158"/>
    </location>
</feature>
<reference evidence="2 3" key="1">
    <citation type="submission" date="2024-02" db="EMBL/GenBank/DDBJ databases">
        <authorList>
            <person name="Chen Y."/>
            <person name="Shah S."/>
            <person name="Dougan E. K."/>
            <person name="Thang M."/>
            <person name="Chan C."/>
        </authorList>
    </citation>
    <scope>NUCLEOTIDE SEQUENCE [LARGE SCALE GENOMIC DNA]</scope>
</reference>
<feature type="compositionally biased region" description="Acidic residues" evidence="1">
    <location>
        <begin position="116"/>
        <end position="125"/>
    </location>
</feature>
<evidence type="ECO:0000256" key="1">
    <source>
        <dbReference type="SAM" id="MobiDB-lite"/>
    </source>
</evidence>
<evidence type="ECO:0000313" key="2">
    <source>
        <dbReference type="EMBL" id="CAK9059533.1"/>
    </source>
</evidence>
<feature type="compositionally biased region" description="Acidic residues" evidence="1">
    <location>
        <begin position="138"/>
        <end position="150"/>
    </location>
</feature>
<evidence type="ECO:0000313" key="3">
    <source>
        <dbReference type="Proteomes" id="UP001642464"/>
    </source>
</evidence>
<comment type="caution">
    <text evidence="2">The sequence shown here is derived from an EMBL/GenBank/DDBJ whole genome shotgun (WGS) entry which is preliminary data.</text>
</comment>
<dbReference type="Proteomes" id="UP001642464">
    <property type="component" value="Unassembled WGS sequence"/>
</dbReference>
<gene>
    <name evidence="2" type="ORF">SCF082_LOCUS31525</name>
</gene>
<dbReference type="EMBL" id="CAXAMM010026747">
    <property type="protein sequence ID" value="CAK9059533.1"/>
    <property type="molecule type" value="Genomic_DNA"/>
</dbReference>
<feature type="non-terminal residue" evidence="2">
    <location>
        <position position="158"/>
    </location>
</feature>